<reference evidence="1 2" key="1">
    <citation type="submission" date="2022-09" db="EMBL/GenBank/DDBJ databases">
        <authorList>
            <person name="Palmer J.M."/>
        </authorList>
    </citation>
    <scope>NUCLEOTIDE SEQUENCE [LARGE SCALE GENOMIC DNA]</scope>
    <source>
        <strain evidence="1 2">DSM 7382</strain>
    </source>
</reference>
<evidence type="ECO:0000313" key="1">
    <source>
        <dbReference type="EMBL" id="KAK7686570.1"/>
    </source>
</evidence>
<proteinExistence type="predicted"/>
<dbReference type="Proteomes" id="UP001385951">
    <property type="component" value="Unassembled WGS sequence"/>
</dbReference>
<dbReference type="AlphaFoldDB" id="A0AAW0G5Z4"/>
<keyword evidence="2" id="KW-1185">Reference proteome</keyword>
<sequence length="76" mass="8555">MHGTPERLLTCPLSPKVNFLIDSVKARSLEDEKNRKFIIPAVRPVRRLSVVSQKIYTPMGLRISSLLFSFSELVAG</sequence>
<evidence type="ECO:0000313" key="2">
    <source>
        <dbReference type="Proteomes" id="UP001385951"/>
    </source>
</evidence>
<gene>
    <name evidence="1" type="ORF">QCA50_010170</name>
</gene>
<dbReference type="EMBL" id="JASBNA010000016">
    <property type="protein sequence ID" value="KAK7686570.1"/>
    <property type="molecule type" value="Genomic_DNA"/>
</dbReference>
<accession>A0AAW0G5Z4</accession>
<protein>
    <submittedName>
        <fullName evidence="1">Uncharacterized protein</fullName>
    </submittedName>
</protein>
<comment type="caution">
    <text evidence="1">The sequence shown here is derived from an EMBL/GenBank/DDBJ whole genome shotgun (WGS) entry which is preliminary data.</text>
</comment>
<name>A0AAW0G5Z4_9APHY</name>
<organism evidence="1 2">
    <name type="scientific">Cerrena zonata</name>
    <dbReference type="NCBI Taxonomy" id="2478898"/>
    <lineage>
        <taxon>Eukaryota</taxon>
        <taxon>Fungi</taxon>
        <taxon>Dikarya</taxon>
        <taxon>Basidiomycota</taxon>
        <taxon>Agaricomycotina</taxon>
        <taxon>Agaricomycetes</taxon>
        <taxon>Polyporales</taxon>
        <taxon>Cerrenaceae</taxon>
        <taxon>Cerrena</taxon>
    </lineage>
</organism>